<sequence>MYVCTALLWLRVVDGVKLTHYDWAGAAIALCGMLIIVAGWGRA</sequence>
<keyword evidence="1" id="KW-1133">Transmembrane helix</keyword>
<keyword evidence="1" id="KW-0812">Transmembrane</keyword>
<protein>
    <submittedName>
        <fullName evidence="2">Uncharacterized protein</fullName>
    </submittedName>
</protein>
<evidence type="ECO:0000313" key="2">
    <source>
        <dbReference type="EMBL" id="CDL11627.1"/>
    </source>
</evidence>
<proteinExistence type="predicted"/>
<reference evidence="2" key="1">
    <citation type="submission" date="2013-10" db="EMBL/GenBank/DDBJ databases">
        <title>Antibiotic resistance diversity of beta-lactamase producers in the General Hospital Vienna.</title>
        <authorList>
            <person name="Barisic I."/>
            <person name="Mitteregger D."/>
            <person name="Hirschl A.M."/>
            <person name="Noehammer C."/>
            <person name="Wiesinger-Mayr H."/>
        </authorList>
    </citation>
    <scope>NUCLEOTIDE SEQUENCE [LARGE SCALE GENOMIC DNA]</scope>
    <source>
        <strain evidence="2">IS43</strain>
    </source>
</reference>
<dbReference type="Pfam" id="PF02694">
    <property type="entry name" value="UPF0060"/>
    <property type="match status" value="1"/>
</dbReference>
<name>W1DS31_KLEPN</name>
<evidence type="ECO:0000313" key="3">
    <source>
        <dbReference type="Proteomes" id="UP000019183"/>
    </source>
</evidence>
<dbReference type="AlphaFoldDB" id="W1DS31"/>
<evidence type="ECO:0000256" key="1">
    <source>
        <dbReference type="SAM" id="Phobius"/>
    </source>
</evidence>
<feature type="transmembrane region" description="Helical" evidence="1">
    <location>
        <begin position="25"/>
        <end position="41"/>
    </location>
</feature>
<organism evidence="2 3">
    <name type="scientific">Klebsiella pneumoniae IS43</name>
    <dbReference type="NCBI Taxonomy" id="1432552"/>
    <lineage>
        <taxon>Bacteria</taxon>
        <taxon>Pseudomonadati</taxon>
        <taxon>Pseudomonadota</taxon>
        <taxon>Gammaproteobacteria</taxon>
        <taxon>Enterobacterales</taxon>
        <taxon>Enterobacteriaceae</taxon>
        <taxon>Klebsiella/Raoultella group</taxon>
        <taxon>Klebsiella</taxon>
        <taxon>Klebsiella pneumoniae complex</taxon>
    </lineage>
</organism>
<dbReference type="InterPro" id="IPR003844">
    <property type="entry name" value="UPF0060"/>
</dbReference>
<keyword evidence="3" id="KW-1185">Reference proteome</keyword>
<dbReference type="GO" id="GO:0016020">
    <property type="term" value="C:membrane"/>
    <property type="evidence" value="ECO:0007669"/>
    <property type="project" value="InterPro"/>
</dbReference>
<dbReference type="eggNOG" id="COG1742">
    <property type="taxonomic scope" value="Bacteria"/>
</dbReference>
<dbReference type="EMBL" id="CBWK010000697">
    <property type="protein sequence ID" value="CDL11627.1"/>
    <property type="molecule type" value="Genomic_DNA"/>
</dbReference>
<comment type="caution">
    <text evidence="2">The sequence shown here is derived from an EMBL/GenBank/DDBJ whole genome shotgun (WGS) entry which is preliminary data.</text>
</comment>
<keyword evidence="1" id="KW-0472">Membrane</keyword>
<dbReference type="Proteomes" id="UP000019183">
    <property type="component" value="Unassembled WGS sequence"/>
</dbReference>
<accession>W1DS31</accession>